<reference evidence="2" key="1">
    <citation type="submission" date="2024-01" db="EMBL/GenBank/DDBJ databases">
        <authorList>
            <person name="Webb A."/>
        </authorList>
    </citation>
    <scope>NUCLEOTIDE SEQUENCE</scope>
    <source>
        <strain evidence="2">Pm1</strain>
    </source>
</reference>
<feature type="region of interest" description="Disordered" evidence="1">
    <location>
        <begin position="58"/>
        <end position="86"/>
    </location>
</feature>
<evidence type="ECO:0000256" key="1">
    <source>
        <dbReference type="SAM" id="MobiDB-lite"/>
    </source>
</evidence>
<name>A0AAV1TVI6_9STRA</name>
<dbReference type="Gene3D" id="1.10.1410.10">
    <property type="match status" value="1"/>
</dbReference>
<sequence>MLAPPLFRDGLFVIEDPLQPDNNVGKTCYRVSQVFRDFSDFLSFLTALIVRGSVMTTGKKETMDASGDDSCSSSSSSIPSTAHESTRRILKSVFEMKTREECTGLKISSSSRDQTSTT</sequence>
<dbReference type="Proteomes" id="UP001162060">
    <property type="component" value="Unassembled WGS sequence"/>
</dbReference>
<accession>A0AAV1TVI6</accession>
<feature type="compositionally biased region" description="Low complexity" evidence="1">
    <location>
        <begin position="64"/>
        <end position="80"/>
    </location>
</feature>
<evidence type="ECO:0000313" key="3">
    <source>
        <dbReference type="Proteomes" id="UP001162060"/>
    </source>
</evidence>
<evidence type="ECO:0000313" key="2">
    <source>
        <dbReference type="EMBL" id="CAK7926285.1"/>
    </source>
</evidence>
<dbReference type="AlphaFoldDB" id="A0AAV1TVI6"/>
<proteinExistence type="predicted"/>
<comment type="caution">
    <text evidence="2">The sequence shown here is derived from an EMBL/GenBank/DDBJ whole genome shotgun (WGS) entry which is preliminary data.</text>
</comment>
<dbReference type="EMBL" id="CAKLBY020000097">
    <property type="protein sequence ID" value="CAK7926285.1"/>
    <property type="molecule type" value="Genomic_DNA"/>
</dbReference>
<protein>
    <submittedName>
        <fullName evidence="2">Uncharacterized protein</fullName>
    </submittedName>
</protein>
<organism evidence="2 3">
    <name type="scientific">Peronospora matthiolae</name>
    <dbReference type="NCBI Taxonomy" id="2874970"/>
    <lineage>
        <taxon>Eukaryota</taxon>
        <taxon>Sar</taxon>
        <taxon>Stramenopiles</taxon>
        <taxon>Oomycota</taxon>
        <taxon>Peronosporomycetes</taxon>
        <taxon>Peronosporales</taxon>
        <taxon>Peronosporaceae</taxon>
        <taxon>Peronospora</taxon>
    </lineage>
</organism>
<gene>
    <name evidence="2" type="ORF">PM001_LOCUS11435</name>
</gene>